<dbReference type="GO" id="GO:0032259">
    <property type="term" value="P:methylation"/>
    <property type="evidence" value="ECO:0007669"/>
    <property type="project" value="UniProtKB-KW"/>
</dbReference>
<evidence type="ECO:0000256" key="1">
    <source>
        <dbReference type="ARBA" id="ARBA00006594"/>
    </source>
</evidence>
<dbReference type="InterPro" id="IPR002052">
    <property type="entry name" value="DNA_methylase_N6_adenine_CS"/>
</dbReference>
<proteinExistence type="inferred from homology"/>
<dbReference type="InterPro" id="IPR001091">
    <property type="entry name" value="RM_Methyltransferase"/>
</dbReference>
<comment type="similarity">
    <text evidence="1 4">Belongs to the N(4)/N(6)-methyltransferase family.</text>
</comment>
<dbReference type="InterPro" id="IPR002941">
    <property type="entry name" value="DNA_methylase_N4/N6"/>
</dbReference>
<keyword evidence="2 6" id="KW-0489">Methyltransferase</keyword>
<evidence type="ECO:0000259" key="5">
    <source>
        <dbReference type="Pfam" id="PF01555"/>
    </source>
</evidence>
<dbReference type="GO" id="GO:0008168">
    <property type="term" value="F:methyltransferase activity"/>
    <property type="evidence" value="ECO:0007669"/>
    <property type="project" value="UniProtKB-KW"/>
</dbReference>
<evidence type="ECO:0000256" key="4">
    <source>
        <dbReference type="RuleBase" id="RU362026"/>
    </source>
</evidence>
<gene>
    <name evidence="6" type="ORF">TZ00_13135</name>
</gene>
<dbReference type="PRINTS" id="PR00508">
    <property type="entry name" value="S21N4MTFRASE"/>
</dbReference>
<feature type="domain" description="DNA methylase N-4/N-6" evidence="5">
    <location>
        <begin position="35"/>
        <end position="276"/>
    </location>
</feature>
<dbReference type="EC" id="2.1.1.-" evidence="4"/>
<dbReference type="SUPFAM" id="SSF53335">
    <property type="entry name" value="S-adenosyl-L-methionine-dependent methyltransferases"/>
    <property type="match status" value="1"/>
</dbReference>
<evidence type="ECO:0000256" key="3">
    <source>
        <dbReference type="ARBA" id="ARBA00022679"/>
    </source>
</evidence>
<organism evidence="6 7">
    <name type="scientific">Agreia bicolorata</name>
    <dbReference type="NCBI Taxonomy" id="110935"/>
    <lineage>
        <taxon>Bacteria</taxon>
        <taxon>Bacillati</taxon>
        <taxon>Actinomycetota</taxon>
        <taxon>Actinomycetes</taxon>
        <taxon>Micrococcales</taxon>
        <taxon>Microbacteriaceae</taxon>
        <taxon>Agreia</taxon>
    </lineage>
</organism>
<dbReference type="RefSeq" id="WP_044442401.1">
    <property type="nucleotide sequence ID" value="NZ_JYFC01000006.1"/>
</dbReference>
<accession>A0ABR5CD01</accession>
<reference evidence="6 7" key="1">
    <citation type="journal article" date="2001" name="Int. J. Syst. Evol. Microbiol.">
        <title>Agreia bicolorata gen. nov., sp. nov., to accommodate actinobacteria isolated from narrow reed grass infected by the nematode Heteroanguina graminophila.</title>
        <authorList>
            <person name="Evtushenko L.I."/>
            <person name="Dorofeeva L.V."/>
            <person name="Dobrovolskaya T.G."/>
            <person name="Streshinskaya G.M."/>
            <person name="Subbotin S.A."/>
            <person name="Tiedje J.M."/>
        </authorList>
    </citation>
    <scope>NUCLEOTIDE SEQUENCE [LARGE SCALE GENOMIC DNA]</scope>
    <source>
        <strain evidence="6 7">VKM Ac-1804</strain>
    </source>
</reference>
<keyword evidence="3" id="KW-0808">Transferase</keyword>
<sequence>MPDHPTDPASDQGVSRIIQGDNLAVLAELADEAFTLIYLDPPFNTGRVQKRQSTTSIRTEAGVGSITGFKGRSYDRIKGDLLAYDDVFENYWEFIEPRLLEAWRLLAPDGTLYLHLDYREAHYAKVLLDALFGRESFLNEIIWAYDYGAKTKSRWPAKHDTILVYVKDPARYYFDSATVDREPYMAPGLVTPEKVAKGKLPTDVWWHTIVSPTGREKTGYPTQKPEGILRRIIQASSREGDWVLDFFAGSGTTGAVAHALGRRFVLVDQNPEAIQVMRTRMPDVPVHGD</sequence>
<evidence type="ECO:0000313" key="6">
    <source>
        <dbReference type="EMBL" id="KJC63515.1"/>
    </source>
</evidence>
<dbReference type="InterPro" id="IPR029063">
    <property type="entry name" value="SAM-dependent_MTases_sf"/>
</dbReference>
<keyword evidence="7" id="KW-1185">Reference proteome</keyword>
<evidence type="ECO:0000256" key="2">
    <source>
        <dbReference type="ARBA" id="ARBA00022603"/>
    </source>
</evidence>
<dbReference type="Gene3D" id="3.40.50.150">
    <property type="entry name" value="Vaccinia Virus protein VP39"/>
    <property type="match status" value="1"/>
</dbReference>
<comment type="caution">
    <text evidence="6">The sequence shown here is derived from an EMBL/GenBank/DDBJ whole genome shotgun (WGS) entry which is preliminary data.</text>
</comment>
<protein>
    <recommendedName>
        <fullName evidence="4">Methyltransferase</fullName>
        <ecNumber evidence="4">2.1.1.-</ecNumber>
    </recommendedName>
</protein>
<dbReference type="Pfam" id="PF01555">
    <property type="entry name" value="N6_N4_Mtase"/>
    <property type="match status" value="1"/>
</dbReference>
<dbReference type="EMBL" id="JYFC01000006">
    <property type="protein sequence ID" value="KJC63515.1"/>
    <property type="molecule type" value="Genomic_DNA"/>
</dbReference>
<evidence type="ECO:0000313" key="7">
    <source>
        <dbReference type="Proteomes" id="UP000032503"/>
    </source>
</evidence>
<dbReference type="Proteomes" id="UP000032503">
    <property type="component" value="Unassembled WGS sequence"/>
</dbReference>
<dbReference type="PROSITE" id="PS00092">
    <property type="entry name" value="N6_MTASE"/>
    <property type="match status" value="1"/>
</dbReference>
<name>A0ABR5CD01_9MICO</name>